<comment type="caution">
    <text evidence="1">The sequence shown here is derived from an EMBL/GenBank/DDBJ whole genome shotgun (WGS) entry which is preliminary data.</text>
</comment>
<reference evidence="1 2" key="1">
    <citation type="submission" date="2018-08" db="EMBL/GenBank/DDBJ databases">
        <title>A genome reference for cultivated species of the human gut microbiota.</title>
        <authorList>
            <person name="Zou Y."/>
            <person name="Xue W."/>
            <person name="Luo G."/>
        </authorList>
    </citation>
    <scope>NUCLEOTIDE SEQUENCE [LARGE SCALE GENOMIC DNA]</scope>
    <source>
        <strain evidence="1 2">AM23-3</strain>
    </source>
</reference>
<dbReference type="RefSeq" id="WP_118199935.1">
    <property type="nucleotide sequence ID" value="NZ_QRHO01000117.1"/>
</dbReference>
<organism evidence="1 2">
    <name type="scientific">Coprococcus comes</name>
    <dbReference type="NCBI Taxonomy" id="410072"/>
    <lineage>
        <taxon>Bacteria</taxon>
        <taxon>Bacillati</taxon>
        <taxon>Bacillota</taxon>
        <taxon>Clostridia</taxon>
        <taxon>Lachnospirales</taxon>
        <taxon>Lachnospiraceae</taxon>
        <taxon>Coprococcus</taxon>
    </lineage>
</organism>
<evidence type="ECO:0000313" key="2">
    <source>
        <dbReference type="Proteomes" id="UP000284579"/>
    </source>
</evidence>
<sequence length="89" mass="10609">MNDEKYVIGSGSFRLLIGDLYDLYCYHFSLTRRLAEAADEKALLKIQKSVSGYERRMKRLCRRWGLPTDDTPWAYDTMEKSIRERMLHE</sequence>
<proteinExistence type="predicted"/>
<gene>
    <name evidence="1" type="ORF">DW656_18265</name>
</gene>
<evidence type="ECO:0000313" key="1">
    <source>
        <dbReference type="EMBL" id="RHF76239.1"/>
    </source>
</evidence>
<dbReference type="Proteomes" id="UP000284579">
    <property type="component" value="Unassembled WGS sequence"/>
</dbReference>
<name>A0A414Q633_9FIRM</name>
<accession>A0A414Q633</accession>
<dbReference type="AlphaFoldDB" id="A0A414Q633"/>
<protein>
    <submittedName>
        <fullName evidence="1">Uncharacterized protein</fullName>
    </submittedName>
</protein>
<dbReference type="EMBL" id="QRHO01000117">
    <property type="protein sequence ID" value="RHF76239.1"/>
    <property type="molecule type" value="Genomic_DNA"/>
</dbReference>